<feature type="transmembrane region" description="Helical" evidence="5">
    <location>
        <begin position="12"/>
        <end position="34"/>
    </location>
</feature>
<keyword evidence="4 5" id="KW-0472">Membrane</keyword>
<feature type="transmembrane region" description="Helical" evidence="5">
    <location>
        <begin position="130"/>
        <end position="148"/>
    </location>
</feature>
<dbReference type="RefSeq" id="WP_044417876.1">
    <property type="nucleotide sequence ID" value="NZ_JXXE01000690.1"/>
</dbReference>
<evidence type="ECO:0000313" key="8">
    <source>
        <dbReference type="Proteomes" id="UP000032515"/>
    </source>
</evidence>
<evidence type="ECO:0000256" key="2">
    <source>
        <dbReference type="ARBA" id="ARBA00022692"/>
    </source>
</evidence>
<dbReference type="PATRIC" id="fig|1076.23.peg.2027"/>
<name>A0A0D7E109_RHOPL</name>
<comment type="subcellular location">
    <subcellularLocation>
        <location evidence="1">Membrane</location>
        <topology evidence="1">Multi-pass membrane protein</topology>
    </subcellularLocation>
</comment>
<dbReference type="GO" id="GO:0016020">
    <property type="term" value="C:membrane"/>
    <property type="evidence" value="ECO:0007669"/>
    <property type="project" value="UniProtKB-SubCell"/>
</dbReference>
<comment type="caution">
    <text evidence="7">The sequence shown here is derived from an EMBL/GenBank/DDBJ whole genome shotgun (WGS) entry which is preliminary data.</text>
</comment>
<keyword evidence="2 5" id="KW-0812">Transmembrane</keyword>
<dbReference type="Proteomes" id="UP000032515">
    <property type="component" value="Unassembled WGS sequence"/>
</dbReference>
<feature type="transmembrane region" description="Helical" evidence="5">
    <location>
        <begin position="218"/>
        <end position="238"/>
    </location>
</feature>
<dbReference type="AlphaFoldDB" id="A0A0D7E109"/>
<feature type="transmembrane region" description="Helical" evidence="5">
    <location>
        <begin position="281"/>
        <end position="299"/>
    </location>
</feature>
<evidence type="ECO:0000256" key="3">
    <source>
        <dbReference type="ARBA" id="ARBA00022989"/>
    </source>
</evidence>
<feature type="domain" description="EamA" evidence="6">
    <location>
        <begin position="14"/>
        <end position="143"/>
    </location>
</feature>
<reference evidence="7 8" key="1">
    <citation type="submission" date="2014-11" db="EMBL/GenBank/DDBJ databases">
        <title>Genomics and ecophysiology of heterotrophic nitrogen fixing bacteria isolated from estuarine surface water.</title>
        <authorList>
            <person name="Bentzon-Tilia M."/>
            <person name="Severin I."/>
            <person name="Hansen L.H."/>
            <person name="Riemann L."/>
        </authorList>
    </citation>
    <scope>NUCLEOTIDE SEQUENCE [LARGE SCALE GENOMIC DNA]</scope>
    <source>
        <strain evidence="7 8">BAL398</strain>
    </source>
</reference>
<evidence type="ECO:0000256" key="4">
    <source>
        <dbReference type="ARBA" id="ARBA00023136"/>
    </source>
</evidence>
<dbReference type="InterPro" id="IPR050638">
    <property type="entry name" value="AA-Vitamin_Transporters"/>
</dbReference>
<proteinExistence type="predicted"/>
<evidence type="ECO:0000256" key="5">
    <source>
        <dbReference type="SAM" id="Phobius"/>
    </source>
</evidence>
<evidence type="ECO:0000259" key="6">
    <source>
        <dbReference type="Pfam" id="PF00892"/>
    </source>
</evidence>
<dbReference type="Gene3D" id="1.10.3730.20">
    <property type="match status" value="1"/>
</dbReference>
<feature type="transmembrane region" description="Helical" evidence="5">
    <location>
        <begin position="250"/>
        <end position="269"/>
    </location>
</feature>
<keyword evidence="3 5" id="KW-1133">Transmembrane helix</keyword>
<dbReference type="PANTHER" id="PTHR32322">
    <property type="entry name" value="INNER MEMBRANE TRANSPORTER"/>
    <property type="match status" value="1"/>
</dbReference>
<dbReference type="SUPFAM" id="SSF103481">
    <property type="entry name" value="Multidrug resistance efflux transporter EmrE"/>
    <property type="match status" value="2"/>
</dbReference>
<dbReference type="PANTHER" id="PTHR32322:SF9">
    <property type="entry name" value="AMINO-ACID METABOLITE EFFLUX PUMP-RELATED"/>
    <property type="match status" value="1"/>
</dbReference>
<feature type="domain" description="EamA" evidence="6">
    <location>
        <begin position="156"/>
        <end position="291"/>
    </location>
</feature>
<protein>
    <submittedName>
        <fullName evidence="7">ABC transporter permease</fullName>
    </submittedName>
</protein>
<feature type="transmembrane region" description="Helical" evidence="5">
    <location>
        <begin position="40"/>
        <end position="61"/>
    </location>
</feature>
<dbReference type="InterPro" id="IPR000620">
    <property type="entry name" value="EamA_dom"/>
</dbReference>
<feature type="transmembrane region" description="Helical" evidence="5">
    <location>
        <begin position="154"/>
        <end position="173"/>
    </location>
</feature>
<organism evidence="7 8">
    <name type="scientific">Rhodopseudomonas palustris</name>
    <dbReference type="NCBI Taxonomy" id="1076"/>
    <lineage>
        <taxon>Bacteria</taxon>
        <taxon>Pseudomonadati</taxon>
        <taxon>Pseudomonadota</taxon>
        <taxon>Alphaproteobacteria</taxon>
        <taxon>Hyphomicrobiales</taxon>
        <taxon>Nitrobacteraceae</taxon>
        <taxon>Rhodopseudomonas</taxon>
    </lineage>
</organism>
<dbReference type="OrthoDB" id="9810556at2"/>
<feature type="transmembrane region" description="Helical" evidence="5">
    <location>
        <begin position="99"/>
        <end position="118"/>
    </location>
</feature>
<dbReference type="Pfam" id="PF00892">
    <property type="entry name" value="EamA"/>
    <property type="match status" value="2"/>
</dbReference>
<feature type="transmembrane region" description="Helical" evidence="5">
    <location>
        <begin position="185"/>
        <end position="206"/>
    </location>
</feature>
<feature type="transmembrane region" description="Helical" evidence="5">
    <location>
        <begin position="73"/>
        <end position="93"/>
    </location>
</feature>
<evidence type="ECO:0000256" key="1">
    <source>
        <dbReference type="ARBA" id="ARBA00004141"/>
    </source>
</evidence>
<dbReference type="EMBL" id="JXXE01000690">
    <property type="protein sequence ID" value="KIZ34170.1"/>
    <property type="molecule type" value="Genomic_DNA"/>
</dbReference>
<evidence type="ECO:0000313" key="7">
    <source>
        <dbReference type="EMBL" id="KIZ34170.1"/>
    </source>
</evidence>
<gene>
    <name evidence="7" type="ORF">OO17_27205</name>
</gene>
<sequence>MATTKTAIDPRDWLLLVLLSVLWGGSFFFTGVAVRDTPPLTIVLVRVALAAAVLIPVMWIYGAGFPPRLRDWWPFLVMAVLNNVIPFTLLVIGQTLIPSGLASVLNATTPLFTILVMAAFREEALSARRVAGALLGVFGVVVLRGQGIDASYRPTLGILLCLGAALSYGFAGLWGRRKLAGISPLTSATCQLSCSSLVMLVLAGSIEWPHGLSMPGAASWIALLAFALLSTALAYLVFFQILVRSGASNVMLVTLLIPITAILLGHFVLGETLRGREIAGGLIIASALLVIDGRVVRLIRLTRKMTRP</sequence>
<accession>A0A0D7E109</accession>
<dbReference type="InterPro" id="IPR037185">
    <property type="entry name" value="EmrE-like"/>
</dbReference>